<dbReference type="NCBIfam" id="NF047843">
    <property type="entry name" value="MST_Rv0443"/>
    <property type="match status" value="1"/>
</dbReference>
<sequence>MHGPDLLIDAFGRIRERVHATVGGLTPSQLAYRVDPDANTIAWLVWHLTRIQDDHVAHVAGIDQVWTSGGWHERFGLPFPPAATGYGHRSSDVGAVVVDDPALLIGYHDATHEITEGFLRELDDETLGRVVDESWDPPVTMGVRLVSVIGDSYQHIGQAAFVRGVLTRLGVA</sequence>
<evidence type="ECO:0000313" key="1">
    <source>
        <dbReference type="EMBL" id="TDD67896.1"/>
    </source>
</evidence>
<dbReference type="Proteomes" id="UP000295217">
    <property type="component" value="Unassembled WGS sequence"/>
</dbReference>
<accession>A0A4R5A9S7</accession>
<dbReference type="Pfam" id="PF04978">
    <property type="entry name" value="MST"/>
    <property type="match status" value="1"/>
</dbReference>
<name>A0A4R5A9S7_9ACTN</name>
<protein>
    <submittedName>
        <fullName evidence="1">DUF664 domain-containing protein</fullName>
    </submittedName>
</protein>
<evidence type="ECO:0000313" key="2">
    <source>
        <dbReference type="Proteomes" id="UP000295217"/>
    </source>
</evidence>
<dbReference type="InterPro" id="IPR007061">
    <property type="entry name" value="MST-like"/>
</dbReference>
<gene>
    <name evidence="1" type="ORF">E1262_17750</name>
</gene>
<dbReference type="AlphaFoldDB" id="A0A4R5A9S7"/>
<dbReference type="EMBL" id="SMLB01000025">
    <property type="protein sequence ID" value="TDD67896.1"/>
    <property type="molecule type" value="Genomic_DNA"/>
</dbReference>
<dbReference type="Gene3D" id="1.20.120.450">
    <property type="entry name" value="dinb family like domain"/>
    <property type="match status" value="1"/>
</dbReference>
<dbReference type="InterPro" id="IPR034660">
    <property type="entry name" value="DinB/YfiT-like"/>
</dbReference>
<proteinExistence type="predicted"/>
<organism evidence="1 2">
    <name type="scientific">Jiangella aurantiaca</name>
    <dbReference type="NCBI Taxonomy" id="2530373"/>
    <lineage>
        <taxon>Bacteria</taxon>
        <taxon>Bacillati</taxon>
        <taxon>Actinomycetota</taxon>
        <taxon>Actinomycetes</taxon>
        <taxon>Jiangellales</taxon>
        <taxon>Jiangellaceae</taxon>
        <taxon>Jiangella</taxon>
    </lineage>
</organism>
<keyword evidence="2" id="KW-1185">Reference proteome</keyword>
<dbReference type="SUPFAM" id="SSF109854">
    <property type="entry name" value="DinB/YfiT-like putative metalloenzymes"/>
    <property type="match status" value="1"/>
</dbReference>
<comment type="caution">
    <text evidence="1">The sequence shown here is derived from an EMBL/GenBank/DDBJ whole genome shotgun (WGS) entry which is preliminary data.</text>
</comment>
<dbReference type="OrthoDB" id="2363925at2"/>
<reference evidence="1 2" key="1">
    <citation type="submission" date="2019-02" db="EMBL/GenBank/DDBJ databases">
        <title>Draft genome sequences of novel Actinobacteria.</title>
        <authorList>
            <person name="Sahin N."/>
            <person name="Ay H."/>
            <person name="Saygin H."/>
        </authorList>
    </citation>
    <scope>NUCLEOTIDE SEQUENCE [LARGE SCALE GENOMIC DNA]</scope>
    <source>
        <strain evidence="1 2">8K307</strain>
    </source>
</reference>